<evidence type="ECO:0000313" key="2">
    <source>
        <dbReference type="Proteomes" id="UP001153332"/>
    </source>
</evidence>
<sequence length="205" mass="22756">MAHLFRAIVIIVDNQVMENEEPEIYRPVLPPELHDSETLQYLEKGRTWTVSQYSVLLFRTGDDAHLSSPVSFQSIYDSGKALPVNRLDCDGNSGDDGTNVVRVKIDTAFEFILGLIRGEREAIPHVGLAAEIEDRQHLEVCNKWIDGVMPHAGKVGIDTNGFTWEAIRRAKAALNGEAFDRDQIDPPWDHVGSTSLPAGTLSGYD</sequence>
<gene>
    <name evidence="1" type="ORF">O1611_g3126</name>
</gene>
<comment type="caution">
    <text evidence="1">The sequence shown here is derived from an EMBL/GenBank/DDBJ whole genome shotgun (WGS) entry which is preliminary data.</text>
</comment>
<reference evidence="1" key="1">
    <citation type="submission" date="2022-12" db="EMBL/GenBank/DDBJ databases">
        <title>Genome Sequence of Lasiodiplodia mahajangana.</title>
        <authorList>
            <person name="Buettner E."/>
        </authorList>
    </citation>
    <scope>NUCLEOTIDE SEQUENCE</scope>
    <source>
        <strain evidence="1">VT137</strain>
    </source>
</reference>
<organism evidence="1 2">
    <name type="scientific">Lasiodiplodia mahajangana</name>
    <dbReference type="NCBI Taxonomy" id="1108764"/>
    <lineage>
        <taxon>Eukaryota</taxon>
        <taxon>Fungi</taxon>
        <taxon>Dikarya</taxon>
        <taxon>Ascomycota</taxon>
        <taxon>Pezizomycotina</taxon>
        <taxon>Dothideomycetes</taxon>
        <taxon>Dothideomycetes incertae sedis</taxon>
        <taxon>Botryosphaeriales</taxon>
        <taxon>Botryosphaeriaceae</taxon>
        <taxon>Lasiodiplodia</taxon>
    </lineage>
</organism>
<dbReference type="EMBL" id="JAPUUL010000484">
    <property type="protein sequence ID" value="KAJ8130505.1"/>
    <property type="molecule type" value="Genomic_DNA"/>
</dbReference>
<dbReference type="Proteomes" id="UP001153332">
    <property type="component" value="Unassembled WGS sequence"/>
</dbReference>
<keyword evidence="2" id="KW-1185">Reference proteome</keyword>
<accession>A0ACC2JSP4</accession>
<name>A0ACC2JSP4_9PEZI</name>
<protein>
    <submittedName>
        <fullName evidence="1">Uncharacterized protein</fullName>
    </submittedName>
</protein>
<proteinExistence type="predicted"/>
<evidence type="ECO:0000313" key="1">
    <source>
        <dbReference type="EMBL" id="KAJ8130505.1"/>
    </source>
</evidence>